<gene>
    <name evidence="2" type="ORF">KDL28_36760</name>
</gene>
<evidence type="ECO:0000313" key="2">
    <source>
        <dbReference type="EMBL" id="MCO1660616.1"/>
    </source>
</evidence>
<dbReference type="InterPro" id="IPR050312">
    <property type="entry name" value="IolE/XylAMocC-like"/>
</dbReference>
<dbReference type="InterPro" id="IPR036237">
    <property type="entry name" value="Xyl_isomerase-like_sf"/>
</dbReference>
<reference evidence="2" key="1">
    <citation type="submission" date="2021-04" db="EMBL/GenBank/DDBJ databases">
        <title>Pseudonocardia sp. nov., isolated from sandy soil of mangrove forest.</title>
        <authorList>
            <person name="Zan Z."/>
            <person name="Huang R."/>
            <person name="Liu W."/>
        </authorList>
    </citation>
    <scope>NUCLEOTIDE SEQUENCE</scope>
    <source>
        <strain evidence="2">S2-4</strain>
    </source>
</reference>
<sequence>MGFTRVEPFALTTHGAALAGALPAAGLEAPTAHQSFVGRDDADAVFATAAELGVRTVIDPMVPRERWTTPDGVRSVADDLGAAAELAAAHGVAVGYHNHAQELEIQHDGTTALELLAAELDERVALEVDVYWAAVGGQDPVALLGRLGGRVLALHLKDGPVTAETRDQVAVGRGTLPVEDIVNAAPRALRVVELDDTRGDRFTAVADSLDWLRSAGLA</sequence>
<protein>
    <submittedName>
        <fullName evidence="2">Sugar phosphate isomerase/epimerase</fullName>
    </submittedName>
</protein>
<name>A0ABT1AC23_9PSEU</name>
<accession>A0ABT1AC23</accession>
<proteinExistence type="predicted"/>
<dbReference type="Pfam" id="PF01261">
    <property type="entry name" value="AP_endonuc_2"/>
    <property type="match status" value="1"/>
</dbReference>
<evidence type="ECO:0000259" key="1">
    <source>
        <dbReference type="Pfam" id="PF01261"/>
    </source>
</evidence>
<organism evidence="2 3">
    <name type="scientific">Pseudonocardia humida</name>
    <dbReference type="NCBI Taxonomy" id="2800819"/>
    <lineage>
        <taxon>Bacteria</taxon>
        <taxon>Bacillati</taxon>
        <taxon>Actinomycetota</taxon>
        <taxon>Actinomycetes</taxon>
        <taxon>Pseudonocardiales</taxon>
        <taxon>Pseudonocardiaceae</taxon>
        <taxon>Pseudonocardia</taxon>
    </lineage>
</organism>
<dbReference type="SUPFAM" id="SSF51658">
    <property type="entry name" value="Xylose isomerase-like"/>
    <property type="match status" value="1"/>
</dbReference>
<dbReference type="InterPro" id="IPR013022">
    <property type="entry name" value="Xyl_isomerase-like_TIM-brl"/>
</dbReference>
<evidence type="ECO:0000313" key="3">
    <source>
        <dbReference type="Proteomes" id="UP001165283"/>
    </source>
</evidence>
<keyword evidence="2" id="KW-0413">Isomerase</keyword>
<dbReference type="EMBL" id="JAGSOV010000087">
    <property type="protein sequence ID" value="MCO1660616.1"/>
    <property type="molecule type" value="Genomic_DNA"/>
</dbReference>
<comment type="caution">
    <text evidence="2">The sequence shown here is derived from an EMBL/GenBank/DDBJ whole genome shotgun (WGS) entry which is preliminary data.</text>
</comment>
<keyword evidence="3" id="KW-1185">Reference proteome</keyword>
<feature type="domain" description="Xylose isomerase-like TIM barrel" evidence="1">
    <location>
        <begin position="13"/>
        <end position="214"/>
    </location>
</feature>
<dbReference type="Proteomes" id="UP001165283">
    <property type="component" value="Unassembled WGS sequence"/>
</dbReference>
<dbReference type="PANTHER" id="PTHR12110">
    <property type="entry name" value="HYDROXYPYRUVATE ISOMERASE"/>
    <property type="match status" value="1"/>
</dbReference>
<dbReference type="PANTHER" id="PTHR12110:SF41">
    <property type="entry name" value="INOSOSE DEHYDRATASE"/>
    <property type="match status" value="1"/>
</dbReference>
<dbReference type="Gene3D" id="3.20.20.150">
    <property type="entry name" value="Divalent-metal-dependent TIM barrel enzymes"/>
    <property type="match status" value="1"/>
</dbReference>
<dbReference type="GO" id="GO:0016853">
    <property type="term" value="F:isomerase activity"/>
    <property type="evidence" value="ECO:0007669"/>
    <property type="project" value="UniProtKB-KW"/>
</dbReference>